<reference evidence="2 3" key="1">
    <citation type="submission" date="2016-03" db="EMBL/GenBank/DDBJ databases">
        <authorList>
            <person name="Ploux O."/>
        </authorList>
    </citation>
    <scope>NUCLEOTIDE SEQUENCE [LARGE SCALE GENOMIC DNA]</scope>
    <source>
        <strain evidence="2 3">UAMH 11012</strain>
    </source>
</reference>
<keyword evidence="3" id="KW-1185">Reference proteome</keyword>
<evidence type="ECO:0000313" key="3">
    <source>
        <dbReference type="Proteomes" id="UP000184330"/>
    </source>
</evidence>
<protein>
    <submittedName>
        <fullName evidence="2">Related to 7alpha-cephem-methoxylase P8 chain</fullName>
    </submittedName>
</protein>
<evidence type="ECO:0000256" key="1">
    <source>
        <dbReference type="ARBA" id="ARBA00023604"/>
    </source>
</evidence>
<name>A0A1L7XLG7_9HELO</name>
<dbReference type="AlphaFoldDB" id="A0A1L7XLG7"/>
<dbReference type="PANTHER" id="PTHR34598">
    <property type="entry name" value="BLL6449 PROTEIN"/>
    <property type="match status" value="1"/>
</dbReference>
<dbReference type="NCBIfam" id="NF041278">
    <property type="entry name" value="CmcJ_NvfI_EfuI"/>
    <property type="match status" value="1"/>
</dbReference>
<dbReference type="Proteomes" id="UP000184330">
    <property type="component" value="Unassembled WGS sequence"/>
</dbReference>
<accession>A0A1L7XLG7</accession>
<dbReference type="PANTHER" id="PTHR34598:SF3">
    <property type="entry name" value="OXIDOREDUCTASE AN1597"/>
    <property type="match status" value="1"/>
</dbReference>
<evidence type="ECO:0000313" key="2">
    <source>
        <dbReference type="EMBL" id="CZR65901.1"/>
    </source>
</evidence>
<dbReference type="EMBL" id="FJOG01000033">
    <property type="protein sequence ID" value="CZR65901.1"/>
    <property type="molecule type" value="Genomic_DNA"/>
</dbReference>
<gene>
    <name evidence="2" type="ORF">PAC_15801</name>
</gene>
<dbReference type="OrthoDB" id="412788at2759"/>
<sequence>MASAAVQQAPGHTLGQVVEPLARETKPAKHDVATELNYYQDPGDGTLPAPFYVGQPSNDLRPHAPQSVIVHDITGDEDKYTLDSHGFQFVKHESKEKDFLDDEKIKAEYYPEVKQLLKDVTGASRVFIFDHTIRRAPADIRDGTTQLRGPGKRVHIDQSYRASENRVRYHLPDEAEELLKKRFQIINPLLQVWRPIKTILRDPLSLADAHSVPDSDLVPAALIYPDREGETYAVKPNPNHQWYFKYAQRPDEPLFIKCYDSVDDGRARRIPHTAFSNPAHDNEPPRESIEVRTLVFYDY</sequence>
<organism evidence="2 3">
    <name type="scientific">Phialocephala subalpina</name>
    <dbReference type="NCBI Taxonomy" id="576137"/>
    <lineage>
        <taxon>Eukaryota</taxon>
        <taxon>Fungi</taxon>
        <taxon>Dikarya</taxon>
        <taxon>Ascomycota</taxon>
        <taxon>Pezizomycotina</taxon>
        <taxon>Leotiomycetes</taxon>
        <taxon>Helotiales</taxon>
        <taxon>Mollisiaceae</taxon>
        <taxon>Phialocephala</taxon>
        <taxon>Phialocephala fortinii species complex</taxon>
    </lineage>
</organism>
<proteinExistence type="inferred from homology"/>
<dbReference type="GO" id="GO:0016491">
    <property type="term" value="F:oxidoreductase activity"/>
    <property type="evidence" value="ECO:0007669"/>
    <property type="project" value="InterPro"/>
</dbReference>
<comment type="similarity">
    <text evidence="1">Belongs to the asaB hydroxylase/desaturase family.</text>
</comment>
<dbReference type="InterPro" id="IPR044053">
    <property type="entry name" value="AsaB-like"/>
</dbReference>
<dbReference type="STRING" id="576137.A0A1L7XLG7"/>